<keyword evidence="3" id="KW-0378">Hydrolase</keyword>
<evidence type="ECO:0000313" key="3">
    <source>
        <dbReference type="EMBL" id="ARJ69874.1"/>
    </source>
</evidence>
<keyword evidence="4" id="KW-1185">Reference proteome</keyword>
<reference evidence="3 4" key="1">
    <citation type="submission" date="2017-03" db="EMBL/GenBank/DDBJ databases">
        <title>Genome sequence of Paracoccus contaminans isolated from a water microcosm.</title>
        <authorList>
            <person name="Aurass P."/>
            <person name="Karste S."/>
            <person name="Trost E."/>
            <person name="Glaeser S.P."/>
            <person name="Kaempfer P."/>
            <person name="Flieger A."/>
        </authorList>
    </citation>
    <scope>NUCLEOTIDE SEQUENCE [LARGE SCALE GENOMIC DNA]</scope>
    <source>
        <strain evidence="4">RKI 16-01929T\LMG 29738T\CCM 8701T\CIP 111112T</strain>
    </source>
</reference>
<dbReference type="EMBL" id="CP020612">
    <property type="protein sequence ID" value="ARJ69874.1"/>
    <property type="molecule type" value="Genomic_DNA"/>
</dbReference>
<evidence type="ECO:0000259" key="2">
    <source>
        <dbReference type="Pfam" id="PF12146"/>
    </source>
</evidence>
<evidence type="ECO:0000313" key="4">
    <source>
        <dbReference type="Proteomes" id="UP000193017"/>
    </source>
</evidence>
<dbReference type="AlphaFoldDB" id="A0A1W6CYE2"/>
<dbReference type="InterPro" id="IPR029058">
    <property type="entry name" value="AB_hydrolase_fold"/>
</dbReference>
<gene>
    <name evidence="3" type="ORF">B0A89_09795</name>
</gene>
<dbReference type="STRING" id="1945662.B0A89_09795"/>
<protein>
    <submittedName>
        <fullName evidence="3">Alpha/beta hydrolase</fullName>
    </submittedName>
</protein>
<proteinExistence type="predicted"/>
<evidence type="ECO:0000256" key="1">
    <source>
        <dbReference type="SAM" id="MobiDB-lite"/>
    </source>
</evidence>
<organism evidence="3 4">
    <name type="scientific">Paracoccus contaminans</name>
    <dbReference type="NCBI Taxonomy" id="1945662"/>
    <lineage>
        <taxon>Bacteria</taxon>
        <taxon>Pseudomonadati</taxon>
        <taxon>Pseudomonadota</taxon>
        <taxon>Alphaproteobacteria</taxon>
        <taxon>Rhodobacterales</taxon>
        <taxon>Paracoccaceae</taxon>
        <taxon>Paracoccus</taxon>
    </lineage>
</organism>
<dbReference type="RefSeq" id="WP_085377993.1">
    <property type="nucleotide sequence ID" value="NZ_CP020612.1"/>
</dbReference>
<dbReference type="InterPro" id="IPR022742">
    <property type="entry name" value="Hydrolase_4"/>
</dbReference>
<feature type="region of interest" description="Disordered" evidence="1">
    <location>
        <begin position="1"/>
        <end position="31"/>
    </location>
</feature>
<feature type="compositionally biased region" description="Low complexity" evidence="1">
    <location>
        <begin position="17"/>
        <end position="31"/>
    </location>
</feature>
<dbReference type="PANTHER" id="PTHR11614">
    <property type="entry name" value="PHOSPHOLIPASE-RELATED"/>
    <property type="match status" value="1"/>
</dbReference>
<dbReference type="SUPFAM" id="SSF53474">
    <property type="entry name" value="alpha/beta-Hydrolases"/>
    <property type="match status" value="1"/>
</dbReference>
<dbReference type="GO" id="GO:0016787">
    <property type="term" value="F:hydrolase activity"/>
    <property type="evidence" value="ECO:0007669"/>
    <property type="project" value="UniProtKB-KW"/>
</dbReference>
<dbReference type="KEGG" id="pcon:B0A89_09795"/>
<dbReference type="Gene3D" id="3.40.50.1820">
    <property type="entry name" value="alpha/beta hydrolase"/>
    <property type="match status" value="1"/>
</dbReference>
<dbReference type="Proteomes" id="UP000193017">
    <property type="component" value="Chromosome"/>
</dbReference>
<accession>A0A1W6CYE2</accession>
<feature type="domain" description="Serine aminopeptidase S33" evidence="2">
    <location>
        <begin position="68"/>
        <end position="320"/>
    </location>
</feature>
<dbReference type="Pfam" id="PF12146">
    <property type="entry name" value="Hydrolase_4"/>
    <property type="match status" value="1"/>
</dbReference>
<sequence length="344" mass="35564">MKDDAPGAPGPAPPCPARADAPAPAEAGDGAAFYQLPGDPRPPARAFFVTAQDGVRLRLALWAGSAASSTVLLFPGRTEYVEKYAPIAARLSAEGHAVLAVDWRGQGMSDRLLSDPRTGHIADFAGYQADVGAMRDAAAALDLPRPWHLLAHSMGGCIGLAALNLGLPVRSAVFSAPMWGIHHPPLPRHVVVGLAGAARRAGQGPRPAVGTGGGGTFVLNAPFRGNALTGDAAQWARLVAEAGAWPHLTLGGASYAWIGAAMAECRRLAALPSPAVPALIGLGALERVVSPAAIRSRAARWPGARLVELPGARHELMFESPPVPDNFLDAALALMRQAGRISAR</sequence>
<dbReference type="InterPro" id="IPR051044">
    <property type="entry name" value="MAG_DAG_Lipase"/>
</dbReference>
<name>A0A1W6CYE2_9RHOB</name>